<feature type="disulfide bond" evidence="13">
    <location>
        <begin position="139"/>
        <end position="180"/>
    </location>
</feature>
<evidence type="ECO:0000256" key="8">
    <source>
        <dbReference type="ARBA" id="ARBA00022833"/>
    </source>
</evidence>
<keyword evidence="4" id="KW-0964">Secreted</keyword>
<dbReference type="SMART" id="SM00206">
    <property type="entry name" value="NTR"/>
    <property type="match status" value="1"/>
</dbReference>
<dbReference type="GO" id="GO:0009725">
    <property type="term" value="P:response to hormone"/>
    <property type="evidence" value="ECO:0007669"/>
    <property type="project" value="TreeGrafter"/>
</dbReference>
<dbReference type="KEGG" id="snh:120042876"/>
<evidence type="ECO:0000256" key="5">
    <source>
        <dbReference type="ARBA" id="ARBA00022608"/>
    </source>
</evidence>
<evidence type="ECO:0000256" key="9">
    <source>
        <dbReference type="ARBA" id="ARBA00023157"/>
    </source>
</evidence>
<feature type="chain" id="PRO_5035735434" description="Metalloproteinase inhibitor 2" evidence="14">
    <location>
        <begin position="27"/>
        <end position="191"/>
    </location>
</feature>
<dbReference type="PROSITE" id="PS50189">
    <property type="entry name" value="NTR"/>
    <property type="match status" value="1"/>
</dbReference>
<evidence type="ECO:0000256" key="2">
    <source>
        <dbReference type="ARBA" id="ARBA00011027"/>
    </source>
</evidence>
<reference evidence="17" key="1">
    <citation type="submission" date="2025-08" db="UniProtKB">
        <authorList>
            <consortium name="RefSeq"/>
        </authorList>
    </citation>
    <scope>IDENTIFICATION</scope>
    <source>
        <tissue evidence="17">White muscle</tissue>
    </source>
</reference>
<feature type="signal peptide" evidence="14">
    <location>
        <begin position="1"/>
        <end position="26"/>
    </location>
</feature>
<evidence type="ECO:0000256" key="7">
    <source>
        <dbReference type="ARBA" id="ARBA00022723"/>
    </source>
</evidence>
<keyword evidence="5 17" id="KW-0483">Metalloprotease inhibitor</keyword>
<dbReference type="GO" id="GO:0008191">
    <property type="term" value="F:metalloendopeptidase inhibitor activity"/>
    <property type="evidence" value="ECO:0007669"/>
    <property type="project" value="InterPro"/>
</dbReference>
<feature type="disulfide bond" evidence="13">
    <location>
        <begin position="27"/>
        <end position="86"/>
    </location>
</feature>
<dbReference type="Gene3D" id="3.90.370.10">
    <property type="entry name" value="Tissue inhibitor of metalloproteinase-1. Chain B, domain 1"/>
    <property type="match status" value="1"/>
</dbReference>
<dbReference type="InterPro" id="IPR030490">
    <property type="entry name" value="TIMP_CS"/>
</dbReference>
<dbReference type="GO" id="GO:0051045">
    <property type="term" value="P:negative regulation of membrane protein ectodomain proteolysis"/>
    <property type="evidence" value="ECO:0007669"/>
    <property type="project" value="TreeGrafter"/>
</dbReference>
<dbReference type="Proteomes" id="UP000808372">
    <property type="component" value="Unplaced"/>
</dbReference>
<sequence length="191" mass="21282">MTRYVSSCFITLLVLFLWRVEDIAEACTCRPQHPQQAFCDADIVIRAKVVGKKALSNEIKNDIQQIKLFKGCDQVIHAIFTDTTSCGVTLEINKEYLFTGKLETGRMDITLCDYNPPWEALSAAQKNSLTRLYKSGCDCKIIPCTSLPCPVSTSDACLWTDLGTDNGQNLACIKRRDGSCAWYKGLALPKK</sequence>
<gene>
    <name evidence="17" type="primary">LOC120042876</name>
</gene>
<dbReference type="InterPro" id="IPR027465">
    <property type="entry name" value="TIMP_C"/>
</dbReference>
<dbReference type="GO" id="GO:0031012">
    <property type="term" value="C:extracellular matrix"/>
    <property type="evidence" value="ECO:0007669"/>
    <property type="project" value="TreeGrafter"/>
</dbReference>
<dbReference type="GO" id="GO:0034097">
    <property type="term" value="P:response to cytokine"/>
    <property type="evidence" value="ECO:0007669"/>
    <property type="project" value="TreeGrafter"/>
</dbReference>
<evidence type="ECO:0000256" key="13">
    <source>
        <dbReference type="PIRSR" id="PIRSR601820-3"/>
    </source>
</evidence>
<evidence type="ECO:0000259" key="15">
    <source>
        <dbReference type="PROSITE" id="PS50189"/>
    </source>
</evidence>
<dbReference type="Pfam" id="PF00965">
    <property type="entry name" value="TIMP"/>
    <property type="match status" value="1"/>
</dbReference>
<evidence type="ECO:0000256" key="11">
    <source>
        <dbReference type="ARBA" id="ARBA00030102"/>
    </source>
</evidence>
<keyword evidence="14" id="KW-0732">Signal</keyword>
<name>A0A8U0U8H4_SALNM</name>
<dbReference type="PANTHER" id="PTHR11844">
    <property type="entry name" value="METALLOPROTEASE INHIBITOR"/>
    <property type="match status" value="1"/>
</dbReference>
<evidence type="ECO:0000256" key="14">
    <source>
        <dbReference type="SAM" id="SignalP"/>
    </source>
</evidence>
<dbReference type="SUPFAM" id="SSF50242">
    <property type="entry name" value="TIMP-like"/>
    <property type="match status" value="1"/>
</dbReference>
<organism evidence="16 17">
    <name type="scientific">Salvelinus namaycush</name>
    <name type="common">Lake trout</name>
    <name type="synonym">Salmo namaycush</name>
    <dbReference type="NCBI Taxonomy" id="8040"/>
    <lineage>
        <taxon>Eukaryota</taxon>
        <taxon>Metazoa</taxon>
        <taxon>Chordata</taxon>
        <taxon>Craniata</taxon>
        <taxon>Vertebrata</taxon>
        <taxon>Euteleostomi</taxon>
        <taxon>Actinopterygii</taxon>
        <taxon>Neopterygii</taxon>
        <taxon>Teleostei</taxon>
        <taxon>Protacanthopterygii</taxon>
        <taxon>Salmoniformes</taxon>
        <taxon>Salmonidae</taxon>
        <taxon>Salmoninae</taxon>
        <taxon>Salvelinus</taxon>
    </lineage>
</organism>
<keyword evidence="8 12" id="KW-0862">Zinc</keyword>
<dbReference type="Gene3D" id="2.40.50.120">
    <property type="match status" value="1"/>
</dbReference>
<dbReference type="GeneID" id="120042876"/>
<feature type="disulfide bond" evidence="13">
    <location>
        <begin position="39"/>
        <end position="137"/>
    </location>
</feature>
<evidence type="ECO:0000256" key="4">
    <source>
        <dbReference type="ARBA" id="ARBA00022525"/>
    </source>
</evidence>
<feature type="disulfide bond" evidence="13">
    <location>
        <begin position="157"/>
        <end position="172"/>
    </location>
</feature>
<keyword evidence="10" id="KW-0481">Metalloenzyme inhibitor</keyword>
<evidence type="ECO:0000256" key="3">
    <source>
        <dbReference type="ARBA" id="ARBA00013520"/>
    </source>
</evidence>
<keyword evidence="6 17" id="KW-0646">Protease inhibitor</keyword>
<evidence type="ECO:0000313" key="17">
    <source>
        <dbReference type="RefSeq" id="XP_038843588.1"/>
    </source>
</evidence>
<evidence type="ECO:0000256" key="10">
    <source>
        <dbReference type="ARBA" id="ARBA00023215"/>
    </source>
</evidence>
<evidence type="ECO:0000256" key="12">
    <source>
        <dbReference type="PIRSR" id="PIRSR601820-1"/>
    </source>
</evidence>
<proteinExistence type="inferred from homology"/>
<feature type="disulfide bond" evidence="13">
    <location>
        <begin position="29"/>
        <end position="112"/>
    </location>
</feature>
<feature type="domain" description="NTR" evidence="15">
    <location>
        <begin position="27"/>
        <end position="137"/>
    </location>
</feature>
<dbReference type="PROSITE" id="PS00288">
    <property type="entry name" value="TIMP"/>
    <property type="match status" value="1"/>
</dbReference>
<dbReference type="GO" id="GO:0005615">
    <property type="term" value="C:extracellular space"/>
    <property type="evidence" value="ECO:0007669"/>
    <property type="project" value="TreeGrafter"/>
</dbReference>
<dbReference type="AlphaFoldDB" id="A0A8U0U8H4"/>
<dbReference type="PANTHER" id="PTHR11844:SF24">
    <property type="entry name" value="METALLOPROTEINASE INHIBITOR 2"/>
    <property type="match status" value="1"/>
</dbReference>
<keyword evidence="9 13" id="KW-1015">Disulfide bond</keyword>
<keyword evidence="7 12" id="KW-0479">Metal-binding</keyword>
<accession>A0A8U0U8H4</accession>
<dbReference type="RefSeq" id="XP_038843588.1">
    <property type="nucleotide sequence ID" value="XM_038987660.1"/>
</dbReference>
<protein>
    <recommendedName>
        <fullName evidence="3">Metalloproteinase inhibitor 2</fullName>
    </recommendedName>
    <alternativeName>
        <fullName evidence="11">Tissue inhibitor of metalloproteinases 2</fullName>
    </alternativeName>
</protein>
<comment type="subcellular location">
    <subcellularLocation>
        <location evidence="1">Secreted</location>
    </subcellularLocation>
</comment>
<evidence type="ECO:0000313" key="16">
    <source>
        <dbReference type="Proteomes" id="UP000808372"/>
    </source>
</evidence>
<dbReference type="InterPro" id="IPR001820">
    <property type="entry name" value="TIMP"/>
</dbReference>
<evidence type="ECO:0000256" key="1">
    <source>
        <dbReference type="ARBA" id="ARBA00004613"/>
    </source>
</evidence>
<feature type="disulfide bond" evidence="13">
    <location>
        <begin position="144"/>
        <end position="149"/>
    </location>
</feature>
<dbReference type="GO" id="GO:0002020">
    <property type="term" value="F:protease binding"/>
    <property type="evidence" value="ECO:0007669"/>
    <property type="project" value="TreeGrafter"/>
</dbReference>
<comment type="similarity">
    <text evidence="2">Belongs to the protease inhibitor I35 (TIMP) family.</text>
</comment>
<evidence type="ECO:0000256" key="6">
    <source>
        <dbReference type="ARBA" id="ARBA00022690"/>
    </source>
</evidence>
<keyword evidence="16" id="KW-1185">Reference proteome</keyword>
<dbReference type="GO" id="GO:0046872">
    <property type="term" value="F:metal ion binding"/>
    <property type="evidence" value="ECO:0007669"/>
    <property type="project" value="UniProtKB-KW"/>
</dbReference>
<feature type="binding site" evidence="12">
    <location>
        <position position="27"/>
    </location>
    <ligand>
        <name>Zn(2+)</name>
        <dbReference type="ChEBI" id="CHEBI:29105"/>
        <note>ligand shared with metalloproteinase partner</note>
    </ligand>
</feature>
<dbReference type="InterPro" id="IPR001134">
    <property type="entry name" value="Netrin_domain"/>
</dbReference>
<dbReference type="InterPro" id="IPR008993">
    <property type="entry name" value="TIMP-like_OB-fold"/>
</dbReference>